<evidence type="ECO:0000256" key="4">
    <source>
        <dbReference type="RuleBase" id="RU003707"/>
    </source>
</evidence>
<dbReference type="AlphaFoldDB" id="A0AAV1RPS9"/>
<name>A0AAV1RPS9_9ROSI</name>
<dbReference type="GO" id="GO:0016853">
    <property type="term" value="F:isomerase activity"/>
    <property type="evidence" value="ECO:0007669"/>
    <property type="project" value="UniProtKB-KW"/>
</dbReference>
<dbReference type="CDD" id="cd06558">
    <property type="entry name" value="crotonase-like"/>
    <property type="match status" value="1"/>
</dbReference>
<evidence type="ECO:0000256" key="3">
    <source>
        <dbReference type="ARBA" id="ARBA00023268"/>
    </source>
</evidence>
<keyword evidence="2" id="KW-0456">Lyase</keyword>
<sequence length="167" mass="17531">MANPHVTMEVGQDGVAVLTLINPPVNALAIPIIAGLKEKFDEATRRNDVKAMVITGKGGRFSGGFDINVFQKVHATGDVSLVPDVSVELMVNTIEDCKKPVVAAVEGLALGGGLELAMGCHVRIAAPKTRLGLPELTLGVIPGFGGTPLFYVEIARIGLNTCFQVQL</sequence>
<dbReference type="PROSITE" id="PS00166">
    <property type="entry name" value="ENOYL_COA_HYDRATASE"/>
    <property type="match status" value="1"/>
</dbReference>
<keyword evidence="3" id="KW-0511">Multifunctional enzyme</keyword>
<dbReference type="PANTHER" id="PTHR23309">
    <property type="entry name" value="3-HYDROXYACYL-COA DEHYROGENASE"/>
    <property type="match status" value="1"/>
</dbReference>
<comment type="caution">
    <text evidence="5">The sequence shown here is derived from an EMBL/GenBank/DDBJ whole genome shotgun (WGS) entry which is preliminary data.</text>
</comment>
<protein>
    <submittedName>
        <fullName evidence="5">Uncharacterized protein</fullName>
    </submittedName>
</protein>
<proteinExistence type="inferred from homology"/>
<dbReference type="GO" id="GO:0003857">
    <property type="term" value="F:(3S)-3-hydroxyacyl-CoA dehydrogenase (NAD+) activity"/>
    <property type="evidence" value="ECO:0007669"/>
    <property type="project" value="TreeGrafter"/>
</dbReference>
<dbReference type="GO" id="GO:0006635">
    <property type="term" value="P:fatty acid beta-oxidation"/>
    <property type="evidence" value="ECO:0007669"/>
    <property type="project" value="TreeGrafter"/>
</dbReference>
<keyword evidence="1" id="KW-0413">Isomerase</keyword>
<organism evidence="5 6">
    <name type="scientific">Dovyalis caffra</name>
    <dbReference type="NCBI Taxonomy" id="77055"/>
    <lineage>
        <taxon>Eukaryota</taxon>
        <taxon>Viridiplantae</taxon>
        <taxon>Streptophyta</taxon>
        <taxon>Embryophyta</taxon>
        <taxon>Tracheophyta</taxon>
        <taxon>Spermatophyta</taxon>
        <taxon>Magnoliopsida</taxon>
        <taxon>eudicotyledons</taxon>
        <taxon>Gunneridae</taxon>
        <taxon>Pentapetalae</taxon>
        <taxon>rosids</taxon>
        <taxon>fabids</taxon>
        <taxon>Malpighiales</taxon>
        <taxon>Salicaceae</taxon>
        <taxon>Flacourtieae</taxon>
        <taxon>Dovyalis</taxon>
    </lineage>
</organism>
<dbReference type="InterPro" id="IPR018376">
    <property type="entry name" value="Enoyl-CoA_hyd/isom_CS"/>
</dbReference>
<keyword evidence="6" id="KW-1185">Reference proteome</keyword>
<dbReference type="InterPro" id="IPR029045">
    <property type="entry name" value="ClpP/crotonase-like_dom_sf"/>
</dbReference>
<dbReference type="GO" id="GO:0016829">
    <property type="term" value="F:lyase activity"/>
    <property type="evidence" value="ECO:0007669"/>
    <property type="project" value="UniProtKB-KW"/>
</dbReference>
<dbReference type="Gene3D" id="3.90.226.10">
    <property type="entry name" value="2-enoyl-CoA Hydratase, Chain A, domain 1"/>
    <property type="match status" value="1"/>
</dbReference>
<dbReference type="GO" id="GO:0005777">
    <property type="term" value="C:peroxisome"/>
    <property type="evidence" value="ECO:0007669"/>
    <property type="project" value="TreeGrafter"/>
</dbReference>
<evidence type="ECO:0000313" key="5">
    <source>
        <dbReference type="EMBL" id="CAK7337423.1"/>
    </source>
</evidence>
<dbReference type="PANTHER" id="PTHR23309:SF49">
    <property type="entry name" value="PEROXISOMAL BIFUNCTIONAL ENZYME"/>
    <property type="match status" value="1"/>
</dbReference>
<accession>A0AAV1RPS9</accession>
<dbReference type="SUPFAM" id="SSF52096">
    <property type="entry name" value="ClpP/crotonase"/>
    <property type="match status" value="1"/>
</dbReference>
<dbReference type="InterPro" id="IPR001753">
    <property type="entry name" value="Enoyl-CoA_hydra/iso"/>
</dbReference>
<comment type="similarity">
    <text evidence="4">Belongs to the enoyl-CoA hydratase/isomerase family.</text>
</comment>
<dbReference type="EMBL" id="CAWUPB010001087">
    <property type="protein sequence ID" value="CAK7337423.1"/>
    <property type="molecule type" value="Genomic_DNA"/>
</dbReference>
<dbReference type="Pfam" id="PF00378">
    <property type="entry name" value="ECH_1"/>
    <property type="match status" value="1"/>
</dbReference>
<reference evidence="5 6" key="1">
    <citation type="submission" date="2024-01" db="EMBL/GenBank/DDBJ databases">
        <authorList>
            <person name="Waweru B."/>
        </authorList>
    </citation>
    <scope>NUCLEOTIDE SEQUENCE [LARGE SCALE GENOMIC DNA]</scope>
</reference>
<dbReference type="Proteomes" id="UP001314170">
    <property type="component" value="Unassembled WGS sequence"/>
</dbReference>
<gene>
    <name evidence="5" type="ORF">DCAF_LOCUS12457</name>
</gene>
<evidence type="ECO:0000256" key="1">
    <source>
        <dbReference type="ARBA" id="ARBA00023235"/>
    </source>
</evidence>
<evidence type="ECO:0000256" key="2">
    <source>
        <dbReference type="ARBA" id="ARBA00023239"/>
    </source>
</evidence>
<evidence type="ECO:0000313" key="6">
    <source>
        <dbReference type="Proteomes" id="UP001314170"/>
    </source>
</evidence>